<evidence type="ECO:0000313" key="2">
    <source>
        <dbReference type="EMBL" id="CAF0775789.1"/>
    </source>
</evidence>
<organism evidence="2 3">
    <name type="scientific">Adineta ricciae</name>
    <name type="common">Rotifer</name>
    <dbReference type="NCBI Taxonomy" id="249248"/>
    <lineage>
        <taxon>Eukaryota</taxon>
        <taxon>Metazoa</taxon>
        <taxon>Spiralia</taxon>
        <taxon>Gnathifera</taxon>
        <taxon>Rotifera</taxon>
        <taxon>Eurotatoria</taxon>
        <taxon>Bdelloidea</taxon>
        <taxon>Adinetida</taxon>
        <taxon>Adinetidae</taxon>
        <taxon>Adineta</taxon>
    </lineage>
</organism>
<reference evidence="2" key="1">
    <citation type="submission" date="2021-02" db="EMBL/GenBank/DDBJ databases">
        <authorList>
            <person name="Nowell W R."/>
        </authorList>
    </citation>
    <scope>NUCLEOTIDE SEQUENCE</scope>
</reference>
<name>A0A813R0M9_ADIRI</name>
<keyword evidence="1" id="KW-0812">Transmembrane</keyword>
<feature type="transmembrane region" description="Helical" evidence="1">
    <location>
        <begin position="20"/>
        <end position="42"/>
    </location>
</feature>
<keyword evidence="3" id="KW-1185">Reference proteome</keyword>
<sequence>MENLPAGPVRIRAPGRRKWILLELILAIVCIVGFAVLAVSVIKHIRRIGTDMKSISNDTMNQTEYVNYTLSNSTQLDQSIGRPLGNAFYSNENLVITIYGYVRHVYVRLFTPWEGHAPLYIYIIRITFPSLIKYRYPVEPQRGTTEWQLIDISAKMLPINCYESVGVGMEDSGDTNQIYGLNNTIGFGTRKGVKNITEIFLMPEYTTSVAIGFTVIRNGTYKFFSVNISSTPVMLSTSPHYQIKRYINFSLPNSVVYESTHGYPLGNSVYANLAHCSAANGSVIYLSLRLFTPWQGKAPLYIFAILINKMDIKSIVQRYPIEPQRNTTDWQTIQIPLHALQIRINTYLGIGMQNASDTNKLYVINKLGTLFSKNITRHATNLKLDAHMQTGIAFTFTVAQYHEVIESK</sequence>
<dbReference type="EMBL" id="CAJNOR010000054">
    <property type="protein sequence ID" value="CAF0775789.1"/>
    <property type="molecule type" value="Genomic_DNA"/>
</dbReference>
<gene>
    <name evidence="2" type="ORF">XAT740_LOCUS1697</name>
</gene>
<dbReference type="Proteomes" id="UP000663828">
    <property type="component" value="Unassembled WGS sequence"/>
</dbReference>
<protein>
    <submittedName>
        <fullName evidence="2">Uncharacterized protein</fullName>
    </submittedName>
</protein>
<comment type="caution">
    <text evidence="2">The sequence shown here is derived from an EMBL/GenBank/DDBJ whole genome shotgun (WGS) entry which is preliminary data.</text>
</comment>
<dbReference type="AlphaFoldDB" id="A0A813R0M9"/>
<evidence type="ECO:0000256" key="1">
    <source>
        <dbReference type="SAM" id="Phobius"/>
    </source>
</evidence>
<proteinExistence type="predicted"/>
<keyword evidence="1" id="KW-1133">Transmembrane helix</keyword>
<keyword evidence="1" id="KW-0472">Membrane</keyword>
<evidence type="ECO:0000313" key="3">
    <source>
        <dbReference type="Proteomes" id="UP000663828"/>
    </source>
</evidence>
<accession>A0A813R0M9</accession>